<comment type="caution">
    <text evidence="2">The sequence shown here is derived from an EMBL/GenBank/DDBJ whole genome shotgun (WGS) entry which is preliminary data.</text>
</comment>
<reference evidence="2 3" key="1">
    <citation type="submission" date="2012-05" db="EMBL/GenBank/DDBJ databases">
        <title>Recombination and specialization in a pathogen metapopulation.</title>
        <authorList>
            <person name="Gardiner A."/>
            <person name="Kemen E."/>
            <person name="Schultz-Larsen T."/>
            <person name="MacLean D."/>
            <person name="Van Oosterhout C."/>
            <person name="Jones J.D.G."/>
        </authorList>
    </citation>
    <scope>NUCLEOTIDE SEQUENCE [LARGE SCALE GENOMIC DNA]</scope>
    <source>
        <strain evidence="2 3">Ac Nc2</strain>
    </source>
</reference>
<dbReference type="Proteomes" id="UP000053237">
    <property type="component" value="Unassembled WGS sequence"/>
</dbReference>
<dbReference type="Pfam" id="PF13500">
    <property type="entry name" value="AAA_26"/>
    <property type="match status" value="1"/>
</dbReference>
<dbReference type="CDD" id="cd03109">
    <property type="entry name" value="DTBS"/>
    <property type="match status" value="1"/>
</dbReference>
<protein>
    <submittedName>
        <fullName evidence="2">Uncharacterized protein</fullName>
    </submittedName>
</protein>
<accession>A0A024FZJ3</accession>
<organism evidence="2 3">
    <name type="scientific">Albugo candida</name>
    <dbReference type="NCBI Taxonomy" id="65357"/>
    <lineage>
        <taxon>Eukaryota</taxon>
        <taxon>Sar</taxon>
        <taxon>Stramenopiles</taxon>
        <taxon>Oomycota</taxon>
        <taxon>Peronosporomycetes</taxon>
        <taxon>Albuginales</taxon>
        <taxon>Albuginaceae</taxon>
        <taxon>Albugo</taxon>
    </lineage>
</organism>
<dbReference type="InterPro" id="IPR027417">
    <property type="entry name" value="P-loop_NTPase"/>
</dbReference>
<evidence type="ECO:0000313" key="2">
    <source>
        <dbReference type="EMBL" id="CCI40014.1"/>
    </source>
</evidence>
<dbReference type="PANTHER" id="PTHR21343">
    <property type="entry name" value="DETHIOBIOTIN SYNTHETASE"/>
    <property type="match status" value="1"/>
</dbReference>
<keyword evidence="3" id="KW-1185">Reference proteome</keyword>
<dbReference type="SUPFAM" id="SSF52540">
    <property type="entry name" value="P-loop containing nucleoside triphosphate hydrolases"/>
    <property type="match status" value="1"/>
</dbReference>
<gene>
    <name evidence="2" type="ORF">BN9_007980</name>
</gene>
<dbReference type="EMBL" id="CAIX01000005">
    <property type="protein sequence ID" value="CCI40014.1"/>
    <property type="molecule type" value="Genomic_DNA"/>
</dbReference>
<dbReference type="Gene3D" id="3.40.50.300">
    <property type="entry name" value="P-loop containing nucleotide triphosphate hydrolases"/>
    <property type="match status" value="1"/>
</dbReference>
<keyword evidence="1" id="KW-0315">Glutamine amidotransferase</keyword>
<sequence>MNTVTLILDPSEKSSDANLLHKLVRDFSIKCGFQMCVRKSDIQSDTEKRSSLSSLPLPELLVEKTDPVTIHLSAKGLHSIQVLIKGLGGSLQTSRELRHNPPAIQYGKDPMKVFVSGSRSKVGKSTTCLGIMASLLRMGFDSQSIGYIKPATQCEKVQLVTKFCHQTGITCCDVGPILFYKGFTREFLQGSTETSDQLLEKVKKEVDAIGKGKRVLIIDGVGYPSVGSICDISNAVIARFLDAPVLLVENKGVGDAIDSFNLDASYFESHNVRILGAIFNRFPTEGYYSLENCRPSLTAYFNRFHGKKKVYGLMSEMNLETFVQESSETTCFLNSDGFKLTKQEQNQISVITDHILQSVDIPQLLADLNDAVSGHSGRQTDEFEKR</sequence>
<dbReference type="InParanoid" id="A0A024FZJ3"/>
<dbReference type="PANTHER" id="PTHR21343:SF10">
    <property type="entry name" value="DRTGG DOMAIN-CONTAINING PROTEIN"/>
    <property type="match status" value="1"/>
</dbReference>
<evidence type="ECO:0000256" key="1">
    <source>
        <dbReference type="ARBA" id="ARBA00022962"/>
    </source>
</evidence>
<name>A0A024FZJ3_9STRA</name>
<evidence type="ECO:0000313" key="3">
    <source>
        <dbReference type="Proteomes" id="UP000053237"/>
    </source>
</evidence>
<dbReference type="OrthoDB" id="426250at2759"/>
<proteinExistence type="predicted"/>
<dbReference type="AlphaFoldDB" id="A0A024FZJ3"/>